<dbReference type="GO" id="GO:0005524">
    <property type="term" value="F:ATP binding"/>
    <property type="evidence" value="ECO:0007669"/>
    <property type="project" value="UniProtKB-KW"/>
</dbReference>
<keyword evidence="14" id="KW-0812">Transmembrane</keyword>
<dbReference type="Pfam" id="PF17149">
    <property type="entry name" value="CHASE5"/>
    <property type="match status" value="1"/>
</dbReference>
<evidence type="ECO:0000256" key="9">
    <source>
        <dbReference type="ARBA" id="ARBA00064003"/>
    </source>
</evidence>
<evidence type="ECO:0000313" key="17">
    <source>
        <dbReference type="EMBL" id="PSW24810.1"/>
    </source>
</evidence>
<feature type="domain" description="Response regulatory" evidence="16">
    <location>
        <begin position="679"/>
        <end position="799"/>
    </location>
</feature>
<evidence type="ECO:0000256" key="14">
    <source>
        <dbReference type="SAM" id="Phobius"/>
    </source>
</evidence>
<keyword evidence="3 11" id="KW-0597">Phosphoprotein</keyword>
<evidence type="ECO:0000256" key="10">
    <source>
        <dbReference type="ARBA" id="ARBA00068150"/>
    </source>
</evidence>
<dbReference type="Gene3D" id="3.40.50.2300">
    <property type="match status" value="2"/>
</dbReference>
<name>A0A0J8Y1Z1_9GAMM</name>
<dbReference type="CDD" id="cd17546">
    <property type="entry name" value="REC_hyHK_CKI1_RcsC-like"/>
    <property type="match status" value="2"/>
</dbReference>
<dbReference type="CDD" id="cd00082">
    <property type="entry name" value="HisKA"/>
    <property type="match status" value="1"/>
</dbReference>
<keyword evidence="6 17" id="KW-0418">Kinase</keyword>
<evidence type="ECO:0000256" key="12">
    <source>
        <dbReference type="SAM" id="Coils"/>
    </source>
</evidence>
<dbReference type="InterPro" id="IPR033414">
    <property type="entry name" value="Sensor_dom"/>
</dbReference>
<reference evidence="17 18" key="1">
    <citation type="submission" date="2018-01" db="EMBL/GenBank/DDBJ databases">
        <title>Whole genome sequencing of Histamine producing bacteria.</title>
        <authorList>
            <person name="Butler K."/>
        </authorList>
    </citation>
    <scope>NUCLEOTIDE SEQUENCE [LARGE SCALE GENOMIC DNA]</scope>
    <source>
        <strain evidence="17 18">DSM 24669</strain>
    </source>
</reference>
<gene>
    <name evidence="17" type="ORF">C9I94_08310</name>
</gene>
<comment type="catalytic activity">
    <reaction evidence="1">
        <text>ATP + protein L-histidine = ADP + protein N-phospho-L-histidine.</text>
        <dbReference type="EC" id="2.7.13.3"/>
    </reaction>
</comment>
<dbReference type="Gene3D" id="3.30.565.10">
    <property type="entry name" value="Histidine kinase-like ATPase, C-terminal domain"/>
    <property type="match status" value="1"/>
</dbReference>
<dbReference type="SMART" id="SM00388">
    <property type="entry name" value="HisKA"/>
    <property type="match status" value="1"/>
</dbReference>
<feature type="transmembrane region" description="Helical" evidence="14">
    <location>
        <begin position="20"/>
        <end position="42"/>
    </location>
</feature>
<feature type="modified residue" description="4-aspartylphosphate" evidence="11">
    <location>
        <position position="548"/>
    </location>
</feature>
<dbReference type="SUPFAM" id="SSF47384">
    <property type="entry name" value="Homodimeric domain of signal transducing histidine kinase"/>
    <property type="match status" value="1"/>
</dbReference>
<dbReference type="FunFam" id="3.30.565.10:FF:000010">
    <property type="entry name" value="Sensor histidine kinase RcsC"/>
    <property type="match status" value="1"/>
</dbReference>
<dbReference type="EMBL" id="PYLZ01000004">
    <property type="protein sequence ID" value="PSW24810.1"/>
    <property type="molecule type" value="Genomic_DNA"/>
</dbReference>
<feature type="domain" description="Response regulatory" evidence="16">
    <location>
        <begin position="494"/>
        <end position="615"/>
    </location>
</feature>
<feature type="coiled-coil region" evidence="12">
    <location>
        <begin position="219"/>
        <end position="253"/>
    </location>
</feature>
<evidence type="ECO:0000256" key="1">
    <source>
        <dbReference type="ARBA" id="ARBA00000085"/>
    </source>
</evidence>
<evidence type="ECO:0000256" key="2">
    <source>
        <dbReference type="ARBA" id="ARBA00012438"/>
    </source>
</evidence>
<evidence type="ECO:0000256" key="11">
    <source>
        <dbReference type="PROSITE-ProRule" id="PRU00169"/>
    </source>
</evidence>
<keyword evidence="12" id="KW-0175">Coiled coil</keyword>
<dbReference type="InterPro" id="IPR003661">
    <property type="entry name" value="HisK_dim/P_dom"/>
</dbReference>
<dbReference type="SMART" id="SM00387">
    <property type="entry name" value="HATPase_c"/>
    <property type="match status" value="1"/>
</dbReference>
<dbReference type="SUPFAM" id="SSF55874">
    <property type="entry name" value="ATPase domain of HSP90 chaperone/DNA topoisomerase II/histidine kinase"/>
    <property type="match status" value="1"/>
</dbReference>
<dbReference type="EC" id="2.7.13.3" evidence="2"/>
<dbReference type="Gene3D" id="1.10.287.130">
    <property type="match status" value="1"/>
</dbReference>
<dbReference type="GO" id="GO:0000155">
    <property type="term" value="F:phosphorelay sensor kinase activity"/>
    <property type="evidence" value="ECO:0007669"/>
    <property type="project" value="InterPro"/>
</dbReference>
<evidence type="ECO:0000256" key="13">
    <source>
        <dbReference type="SAM" id="MobiDB-lite"/>
    </source>
</evidence>
<sequence length="808" mass="90875">MNKTHQDHNKSRKLGLAKQMLIYILLVSSVLTLFTTGINLYLDYQRDLVGINDHLDQIKETSLASLTSSLWVEDREQLQLQAEGIFQQPQIHYLVIRDGDGVILQLGEELQKYKHEKSWPMTFATGSREFALATLTVQSDLYQIYDGLLSKFLILLVSQAIKIFFVAAFILFIVYHVIVRHLAQMSSVVSEFDERQLPRFLMLKKRFFNDEITTLQESYNRSVARIRDHYDELEQAKEQAENANNKKSEFLANMSHEIRTPMNGIIGLSSLLQGMPLRSEQKEYVDMLHSSSLSLLDLINDILDFSKIESGQMVLENTHLNLFELNKDVENIFLVKAAEKGLQLQCSIDRRISPMLIGDPTQLRQVLVNLVSNAIKFTDKGYVQLNIHYVSEGDEGIKVKFEVLDSGIGIPADKHQTIFEKFQQADGSTTREYGGSGLGLAICQRVVSLMGGELCVQSEVNKGSQFYFTLDFAQDQRANPNGATNKDNSLKGAKVLLVDDRMMNMRITSAQLCGFGANSICCEDAQLAAQFIDESIKNGSPFNLVLLDKWMPVMDGFMLAAQLRQQFGKQCPVMMMITAGPDQADADKMTSAGISAILTRPYKESDLKWQVEQVLQGMTHQSSLPSEKEKQDDSLETIDKQPIPRRDESGTPTVLTLEKVAPTEKVALQEKEEPASKGHVLVIEDTLVNQKVAKMMLEKIGMTVTVASNGLLGVEQFEANKFDLILMDCQMPVMDGFDATRRIRAIEAERADVDAVPIIALTANVLKEERDKCFEAGMDDFLAKPVNQKLLRETVLKYVKQSEQTVAH</sequence>
<dbReference type="OrthoDB" id="9810730at2"/>
<dbReference type="Proteomes" id="UP000240481">
    <property type="component" value="Unassembled WGS sequence"/>
</dbReference>
<dbReference type="InterPro" id="IPR005467">
    <property type="entry name" value="His_kinase_dom"/>
</dbReference>
<evidence type="ECO:0000256" key="5">
    <source>
        <dbReference type="ARBA" id="ARBA00022741"/>
    </source>
</evidence>
<evidence type="ECO:0000256" key="3">
    <source>
        <dbReference type="ARBA" id="ARBA00022553"/>
    </source>
</evidence>
<keyword evidence="8" id="KW-0902">Two-component regulatory system</keyword>
<feature type="region of interest" description="Disordered" evidence="13">
    <location>
        <begin position="618"/>
        <end position="653"/>
    </location>
</feature>
<dbReference type="PANTHER" id="PTHR45339:SF5">
    <property type="entry name" value="HISTIDINE KINASE"/>
    <property type="match status" value="1"/>
</dbReference>
<dbReference type="InterPro" id="IPR003594">
    <property type="entry name" value="HATPase_dom"/>
</dbReference>
<dbReference type="FunFam" id="1.10.287.130:FF:000002">
    <property type="entry name" value="Two-component osmosensing histidine kinase"/>
    <property type="match status" value="1"/>
</dbReference>
<keyword evidence="14" id="KW-0472">Membrane</keyword>
<keyword evidence="7" id="KW-0067">ATP-binding</keyword>
<comment type="subunit">
    <text evidence="9">At low DSF concentrations, interacts with RpfF.</text>
</comment>
<dbReference type="CDD" id="cd16922">
    <property type="entry name" value="HATPase_EvgS-ArcB-TorS-like"/>
    <property type="match status" value="1"/>
</dbReference>
<evidence type="ECO:0000259" key="16">
    <source>
        <dbReference type="PROSITE" id="PS50110"/>
    </source>
</evidence>
<keyword evidence="14" id="KW-1133">Transmembrane helix</keyword>
<dbReference type="SMART" id="SM00448">
    <property type="entry name" value="REC"/>
    <property type="match status" value="2"/>
</dbReference>
<feature type="domain" description="Histidine kinase" evidence="15">
    <location>
        <begin position="253"/>
        <end position="474"/>
    </location>
</feature>
<dbReference type="PRINTS" id="PR00344">
    <property type="entry name" value="BCTRLSENSOR"/>
</dbReference>
<keyword evidence="5" id="KW-0547">Nucleotide-binding</keyword>
<evidence type="ECO:0000256" key="4">
    <source>
        <dbReference type="ARBA" id="ARBA00022679"/>
    </source>
</evidence>
<protein>
    <recommendedName>
        <fullName evidence="10">Sensory/regulatory protein RpfC</fullName>
        <ecNumber evidence="2">2.7.13.3</ecNumber>
    </recommendedName>
</protein>
<dbReference type="RefSeq" id="WP_048897937.1">
    <property type="nucleotide sequence ID" value="NZ_AP024853.1"/>
</dbReference>
<organism evidence="17 18">
    <name type="scientific">Photobacterium swingsii</name>
    <dbReference type="NCBI Taxonomy" id="680026"/>
    <lineage>
        <taxon>Bacteria</taxon>
        <taxon>Pseudomonadati</taxon>
        <taxon>Pseudomonadota</taxon>
        <taxon>Gammaproteobacteria</taxon>
        <taxon>Vibrionales</taxon>
        <taxon>Vibrionaceae</taxon>
        <taxon>Photobacterium</taxon>
    </lineage>
</organism>
<dbReference type="Pfam" id="PF00072">
    <property type="entry name" value="Response_reg"/>
    <property type="match status" value="2"/>
</dbReference>
<accession>A0A0J8Y1Z1</accession>
<feature type="modified residue" description="4-aspartylphosphate" evidence="11">
    <location>
        <position position="728"/>
    </location>
</feature>
<comment type="caution">
    <text evidence="17">The sequence shown here is derived from an EMBL/GenBank/DDBJ whole genome shotgun (WGS) entry which is preliminary data.</text>
</comment>
<keyword evidence="18" id="KW-1185">Reference proteome</keyword>
<keyword evidence="4" id="KW-0808">Transferase</keyword>
<evidence type="ECO:0000313" key="18">
    <source>
        <dbReference type="Proteomes" id="UP000240481"/>
    </source>
</evidence>
<dbReference type="PROSITE" id="PS50110">
    <property type="entry name" value="RESPONSE_REGULATORY"/>
    <property type="match status" value="2"/>
</dbReference>
<dbReference type="Pfam" id="PF00512">
    <property type="entry name" value="HisKA"/>
    <property type="match status" value="1"/>
</dbReference>
<proteinExistence type="predicted"/>
<dbReference type="PANTHER" id="PTHR45339">
    <property type="entry name" value="HYBRID SIGNAL TRANSDUCTION HISTIDINE KINASE J"/>
    <property type="match status" value="1"/>
</dbReference>
<feature type="transmembrane region" description="Helical" evidence="14">
    <location>
        <begin position="152"/>
        <end position="178"/>
    </location>
</feature>
<dbReference type="InterPro" id="IPR036890">
    <property type="entry name" value="HATPase_C_sf"/>
</dbReference>
<dbReference type="SUPFAM" id="SSF52172">
    <property type="entry name" value="CheY-like"/>
    <property type="match status" value="2"/>
</dbReference>
<dbReference type="PROSITE" id="PS50109">
    <property type="entry name" value="HIS_KIN"/>
    <property type="match status" value="1"/>
</dbReference>
<dbReference type="Pfam" id="PF02518">
    <property type="entry name" value="HATPase_c"/>
    <property type="match status" value="1"/>
</dbReference>
<evidence type="ECO:0000256" key="7">
    <source>
        <dbReference type="ARBA" id="ARBA00022840"/>
    </source>
</evidence>
<dbReference type="InterPro" id="IPR004358">
    <property type="entry name" value="Sig_transdc_His_kin-like_C"/>
</dbReference>
<dbReference type="STRING" id="680026.AB733_06065"/>
<dbReference type="InterPro" id="IPR036097">
    <property type="entry name" value="HisK_dim/P_sf"/>
</dbReference>
<evidence type="ECO:0000259" key="15">
    <source>
        <dbReference type="PROSITE" id="PS50109"/>
    </source>
</evidence>
<evidence type="ECO:0000256" key="6">
    <source>
        <dbReference type="ARBA" id="ARBA00022777"/>
    </source>
</evidence>
<feature type="compositionally biased region" description="Basic and acidic residues" evidence="13">
    <location>
        <begin position="626"/>
        <end position="649"/>
    </location>
</feature>
<dbReference type="InterPro" id="IPR001789">
    <property type="entry name" value="Sig_transdc_resp-reg_receiver"/>
</dbReference>
<evidence type="ECO:0000256" key="8">
    <source>
        <dbReference type="ARBA" id="ARBA00023012"/>
    </source>
</evidence>
<dbReference type="AlphaFoldDB" id="A0A0J8Y1Z1"/>
<dbReference type="InterPro" id="IPR011006">
    <property type="entry name" value="CheY-like_superfamily"/>
</dbReference>